<dbReference type="FunFam" id="4.10.1000.10:FF:000002">
    <property type="entry name" value="Zinc finger protein 36, C3H1 type-like 1"/>
    <property type="match status" value="1"/>
</dbReference>
<dbReference type="PANTHER" id="PTHR12547">
    <property type="entry name" value="CCCH ZINC FINGER/TIS11-RELATED"/>
    <property type="match status" value="1"/>
</dbReference>
<feature type="compositionally biased region" description="Polar residues" evidence="6">
    <location>
        <begin position="609"/>
        <end position="620"/>
    </location>
</feature>
<dbReference type="SUPFAM" id="SSF90229">
    <property type="entry name" value="CCCH zinc finger"/>
    <property type="match status" value="2"/>
</dbReference>
<keyword evidence="1 5" id="KW-0479">Metal-binding</keyword>
<feature type="zinc finger region" description="C3H1-type" evidence="5">
    <location>
        <begin position="559"/>
        <end position="587"/>
    </location>
</feature>
<dbReference type="AlphaFoldDB" id="A0A9P5XKI1"/>
<feature type="compositionally biased region" description="Polar residues" evidence="6">
    <location>
        <begin position="149"/>
        <end position="175"/>
    </location>
</feature>
<feature type="region of interest" description="Disordered" evidence="6">
    <location>
        <begin position="793"/>
        <end position="813"/>
    </location>
</feature>
<evidence type="ECO:0000259" key="7">
    <source>
        <dbReference type="PROSITE" id="PS50103"/>
    </source>
</evidence>
<dbReference type="GO" id="GO:0003729">
    <property type="term" value="F:mRNA binding"/>
    <property type="evidence" value="ECO:0007669"/>
    <property type="project" value="InterPro"/>
</dbReference>
<sequence length="831" mass="89920">MYETVTTTNLHIFPEHHLLAPISSSNFHFNILGFQDDYNPDIKDWHLSTAPHDEDDNAIRLTTAHLPISHQKPKPATIIMPTRTDTIATELARGAGQRWRLNPNCHIVDADPASSAWGLADDLVRLQIGDVKDGDELPRSMRTPPKSKLPSSVPQLNENSPLDTSSNTSIGSSPHTPDHQLNIVHSRGSSTDSTTSGSHDSSPGAQNALLNHTLKGPAIEPKERPHSFSGGLSTADLRRLQQIDDANDELDGQQWGPNQYRENGALPHEQLQYPTLTQIHRPQPMSHPQLFDYRNAMQSAASDRDEPQIDYHLSQRYLTVPQGLPMAAVPPHPSFVAGRLNNGAPSVGYRQPPRAFPQQTLLPNPSPLGFPAGHHTSHLSLGNTQQLYEMMIPSASHDNHPAVTRVQQQHNIFRGGHHHSASDPSAMRDTAALSLLNGNLPSFAPGLYPPTLHPSMPMFPSQFYGAQDIVAAQLAARLPAQFTGAYNVPPQTASVEATPTTPTANSNGQLGPSANNRKLGLYKTELCRSWEEKGTCRYGTKCQFAHGEDELRKVARHPKYKTEICRTFWVSGSCPYGKRCCFIHTELPTNGQSPATPGSENPPEARPRSMSTNSDPNDSSVSLLARISAKRNESNAGGLATPVELNKNGFQFSRATTGKLRVDTAVPATKQNKSAYPSFASNGILLPAGDQTSSQEPAPVTAGPDLGRQHNARLEIVGFNNTTSKKTTAGSSIRHSFNGTEVDLNLGSLPTGPSHNYTLSTSDDSSHVAAAPRVNGHVRAGSAGNWASFSRSQLANSSYPGSSSPAADRMAGSPWNDITIAAPRLHEKAWA</sequence>
<comment type="caution">
    <text evidence="8">The sequence shown here is derived from an EMBL/GenBank/DDBJ whole genome shotgun (WGS) entry which is preliminary data.</text>
</comment>
<feature type="compositionally biased region" description="Low complexity" evidence="6">
    <location>
        <begin position="185"/>
        <end position="202"/>
    </location>
</feature>
<dbReference type="InterPro" id="IPR036855">
    <property type="entry name" value="Znf_CCCH_sf"/>
</dbReference>
<dbReference type="PROSITE" id="PS50103">
    <property type="entry name" value="ZF_C3H1"/>
    <property type="match status" value="2"/>
</dbReference>
<protein>
    <recommendedName>
        <fullName evidence="7">C3H1-type domain-containing protein</fullName>
    </recommendedName>
</protein>
<dbReference type="Proteomes" id="UP000807342">
    <property type="component" value="Unassembled WGS sequence"/>
</dbReference>
<feature type="compositionally biased region" description="Polar residues" evidence="6">
    <location>
        <begin position="793"/>
        <end position="805"/>
    </location>
</feature>
<dbReference type="GO" id="GO:0008270">
    <property type="term" value="F:zinc ion binding"/>
    <property type="evidence" value="ECO:0007669"/>
    <property type="project" value="UniProtKB-KW"/>
</dbReference>
<organism evidence="8 9">
    <name type="scientific">Macrolepiota fuliginosa MF-IS2</name>
    <dbReference type="NCBI Taxonomy" id="1400762"/>
    <lineage>
        <taxon>Eukaryota</taxon>
        <taxon>Fungi</taxon>
        <taxon>Dikarya</taxon>
        <taxon>Basidiomycota</taxon>
        <taxon>Agaricomycotina</taxon>
        <taxon>Agaricomycetes</taxon>
        <taxon>Agaricomycetidae</taxon>
        <taxon>Agaricales</taxon>
        <taxon>Agaricineae</taxon>
        <taxon>Agaricaceae</taxon>
        <taxon>Macrolepiota</taxon>
    </lineage>
</organism>
<keyword evidence="4 5" id="KW-0862">Zinc</keyword>
<evidence type="ECO:0000256" key="6">
    <source>
        <dbReference type="SAM" id="MobiDB-lite"/>
    </source>
</evidence>
<dbReference type="Pfam" id="PF00642">
    <property type="entry name" value="zf-CCCH"/>
    <property type="match status" value="2"/>
</dbReference>
<name>A0A9P5XKI1_9AGAR</name>
<feature type="compositionally biased region" description="Polar residues" evidence="6">
    <location>
        <begin position="587"/>
        <end position="599"/>
    </location>
</feature>
<evidence type="ECO:0000256" key="2">
    <source>
        <dbReference type="ARBA" id="ARBA00022737"/>
    </source>
</evidence>
<evidence type="ECO:0000313" key="8">
    <source>
        <dbReference type="EMBL" id="KAF9452548.1"/>
    </source>
</evidence>
<evidence type="ECO:0000256" key="1">
    <source>
        <dbReference type="ARBA" id="ARBA00022723"/>
    </source>
</evidence>
<proteinExistence type="predicted"/>
<reference evidence="8" key="1">
    <citation type="submission" date="2020-11" db="EMBL/GenBank/DDBJ databases">
        <authorList>
            <consortium name="DOE Joint Genome Institute"/>
            <person name="Ahrendt S."/>
            <person name="Riley R."/>
            <person name="Andreopoulos W."/>
            <person name="Labutti K."/>
            <person name="Pangilinan J."/>
            <person name="Ruiz-Duenas F.J."/>
            <person name="Barrasa J.M."/>
            <person name="Sanchez-Garcia M."/>
            <person name="Camarero S."/>
            <person name="Miyauchi S."/>
            <person name="Serrano A."/>
            <person name="Linde D."/>
            <person name="Babiker R."/>
            <person name="Drula E."/>
            <person name="Ayuso-Fernandez I."/>
            <person name="Pacheco R."/>
            <person name="Padilla G."/>
            <person name="Ferreira P."/>
            <person name="Barriuso J."/>
            <person name="Kellner H."/>
            <person name="Castanera R."/>
            <person name="Alfaro M."/>
            <person name="Ramirez L."/>
            <person name="Pisabarro A.G."/>
            <person name="Kuo A."/>
            <person name="Tritt A."/>
            <person name="Lipzen A."/>
            <person name="He G."/>
            <person name="Yan M."/>
            <person name="Ng V."/>
            <person name="Cullen D."/>
            <person name="Martin F."/>
            <person name="Rosso M.-N."/>
            <person name="Henrissat B."/>
            <person name="Hibbett D."/>
            <person name="Martinez A.T."/>
            <person name="Grigoriev I.V."/>
        </authorList>
    </citation>
    <scope>NUCLEOTIDE SEQUENCE</scope>
    <source>
        <strain evidence="8">MF-IS2</strain>
    </source>
</reference>
<evidence type="ECO:0000256" key="3">
    <source>
        <dbReference type="ARBA" id="ARBA00022771"/>
    </source>
</evidence>
<dbReference type="PANTHER" id="PTHR12547:SF18">
    <property type="entry name" value="PROTEIN TIS11"/>
    <property type="match status" value="1"/>
</dbReference>
<feature type="region of interest" description="Disordered" evidence="6">
    <location>
        <begin position="490"/>
        <end position="516"/>
    </location>
</feature>
<dbReference type="OrthoDB" id="410307at2759"/>
<feature type="zinc finger region" description="C3H1-type" evidence="5">
    <location>
        <begin position="521"/>
        <end position="549"/>
    </location>
</feature>
<evidence type="ECO:0000256" key="5">
    <source>
        <dbReference type="PROSITE-ProRule" id="PRU00723"/>
    </source>
</evidence>
<dbReference type="EMBL" id="MU151070">
    <property type="protein sequence ID" value="KAF9452548.1"/>
    <property type="molecule type" value="Genomic_DNA"/>
</dbReference>
<dbReference type="Gene3D" id="4.10.1000.10">
    <property type="entry name" value="Zinc finger, CCCH-type"/>
    <property type="match status" value="2"/>
</dbReference>
<accession>A0A9P5XKI1</accession>
<feature type="domain" description="C3H1-type" evidence="7">
    <location>
        <begin position="521"/>
        <end position="549"/>
    </location>
</feature>
<keyword evidence="3 5" id="KW-0863">Zinc-finger</keyword>
<feature type="region of interest" description="Disordered" evidence="6">
    <location>
        <begin position="587"/>
        <end position="620"/>
    </location>
</feature>
<dbReference type="SMART" id="SM00356">
    <property type="entry name" value="ZnF_C3H1"/>
    <property type="match status" value="2"/>
</dbReference>
<feature type="region of interest" description="Disordered" evidence="6">
    <location>
        <begin position="133"/>
        <end position="208"/>
    </location>
</feature>
<dbReference type="InterPro" id="IPR045877">
    <property type="entry name" value="ZFP36-like"/>
</dbReference>
<keyword evidence="2" id="KW-0677">Repeat</keyword>
<dbReference type="InterPro" id="IPR000571">
    <property type="entry name" value="Znf_CCCH"/>
</dbReference>
<gene>
    <name evidence="8" type="ORF">P691DRAFT_208576</name>
</gene>
<evidence type="ECO:0000313" key="9">
    <source>
        <dbReference type="Proteomes" id="UP000807342"/>
    </source>
</evidence>
<feature type="domain" description="C3H1-type" evidence="7">
    <location>
        <begin position="559"/>
        <end position="587"/>
    </location>
</feature>
<keyword evidence="9" id="KW-1185">Reference proteome</keyword>
<evidence type="ECO:0000256" key="4">
    <source>
        <dbReference type="ARBA" id="ARBA00022833"/>
    </source>
</evidence>
<dbReference type="FunFam" id="4.10.1000.10:FF:000001">
    <property type="entry name" value="zinc finger CCCH domain-containing protein 15-like"/>
    <property type="match status" value="1"/>
</dbReference>